<dbReference type="InterPro" id="IPR011761">
    <property type="entry name" value="ATP-grasp"/>
</dbReference>
<dbReference type="GO" id="GO:0005737">
    <property type="term" value="C:cytoplasm"/>
    <property type="evidence" value="ECO:0007669"/>
    <property type="project" value="TreeGrafter"/>
</dbReference>
<sequence length="159" mass="17925">LGFDAYTLELDGGYISTISGKKIAHTYDRKKKKIDEKGFQINPDDTLVFVRGSITTRYAWLDTVTQLERAGFCCINSRHCFEVCHDKYRTMLFLAEAGLRQPKTVLIAHKNESTKAFEELGSNYPVILKTVTGSHGVGVLFIESEKNLVATVQILYKLD</sequence>
<dbReference type="GO" id="GO:0018169">
    <property type="term" value="F:ribosomal S6-glutamic acid ligase activity"/>
    <property type="evidence" value="ECO:0007669"/>
    <property type="project" value="TreeGrafter"/>
</dbReference>
<dbReference type="AlphaFoldDB" id="A0A382GB15"/>
<dbReference type="PANTHER" id="PTHR21621:SF0">
    <property type="entry name" value="BETA-CITRYLGLUTAMATE SYNTHASE B-RELATED"/>
    <property type="match status" value="1"/>
</dbReference>
<dbReference type="InterPro" id="IPR013651">
    <property type="entry name" value="ATP-grasp_RimK-type"/>
</dbReference>
<organism evidence="2">
    <name type="scientific">marine metagenome</name>
    <dbReference type="NCBI Taxonomy" id="408172"/>
    <lineage>
        <taxon>unclassified sequences</taxon>
        <taxon>metagenomes</taxon>
        <taxon>ecological metagenomes</taxon>
    </lineage>
</organism>
<evidence type="ECO:0000259" key="1">
    <source>
        <dbReference type="PROSITE" id="PS50975"/>
    </source>
</evidence>
<feature type="domain" description="ATP-grasp" evidence="1">
    <location>
        <begin position="91"/>
        <end position="146"/>
    </location>
</feature>
<proteinExistence type="predicted"/>
<dbReference type="Gene3D" id="3.40.50.20">
    <property type="match status" value="1"/>
</dbReference>
<name>A0A382GB15_9ZZZZ</name>
<dbReference type="PROSITE" id="PS50975">
    <property type="entry name" value="ATP_GRASP"/>
    <property type="match status" value="1"/>
</dbReference>
<feature type="non-terminal residue" evidence="2">
    <location>
        <position position="1"/>
    </location>
</feature>
<protein>
    <recommendedName>
        <fullName evidence="1">ATP-grasp domain-containing protein</fullName>
    </recommendedName>
</protein>
<dbReference type="InterPro" id="IPR013815">
    <property type="entry name" value="ATP_grasp_subdomain_1"/>
</dbReference>
<dbReference type="GO" id="GO:0009432">
    <property type="term" value="P:SOS response"/>
    <property type="evidence" value="ECO:0007669"/>
    <property type="project" value="TreeGrafter"/>
</dbReference>
<dbReference type="SUPFAM" id="SSF56059">
    <property type="entry name" value="Glutathione synthetase ATP-binding domain-like"/>
    <property type="match status" value="1"/>
</dbReference>
<evidence type="ECO:0000313" key="2">
    <source>
        <dbReference type="EMBL" id="SVB72410.1"/>
    </source>
</evidence>
<dbReference type="GO" id="GO:0005524">
    <property type="term" value="F:ATP binding"/>
    <property type="evidence" value="ECO:0007669"/>
    <property type="project" value="InterPro"/>
</dbReference>
<dbReference type="EMBL" id="UINC01054555">
    <property type="protein sequence ID" value="SVB72410.1"/>
    <property type="molecule type" value="Genomic_DNA"/>
</dbReference>
<accession>A0A382GB15</accession>
<dbReference type="GO" id="GO:0046872">
    <property type="term" value="F:metal ion binding"/>
    <property type="evidence" value="ECO:0007669"/>
    <property type="project" value="InterPro"/>
</dbReference>
<gene>
    <name evidence="2" type="ORF">METZ01_LOCUS225264</name>
</gene>
<reference evidence="2" key="1">
    <citation type="submission" date="2018-05" db="EMBL/GenBank/DDBJ databases">
        <authorList>
            <person name="Lanie J.A."/>
            <person name="Ng W.-L."/>
            <person name="Kazmierczak K.M."/>
            <person name="Andrzejewski T.M."/>
            <person name="Davidsen T.M."/>
            <person name="Wayne K.J."/>
            <person name="Tettelin H."/>
            <person name="Glass J.I."/>
            <person name="Rusch D."/>
            <person name="Podicherti R."/>
            <person name="Tsui H.-C.T."/>
            <person name="Winkler M.E."/>
        </authorList>
    </citation>
    <scope>NUCLEOTIDE SEQUENCE</scope>
</reference>
<dbReference type="PANTHER" id="PTHR21621">
    <property type="entry name" value="RIBOSOMAL PROTEIN S6 MODIFICATION PROTEIN"/>
    <property type="match status" value="1"/>
</dbReference>
<dbReference type="Pfam" id="PF08443">
    <property type="entry name" value="RimK"/>
    <property type="match status" value="1"/>
</dbReference>
<feature type="non-terminal residue" evidence="2">
    <location>
        <position position="159"/>
    </location>
</feature>
<dbReference type="Gene3D" id="3.30.1490.20">
    <property type="entry name" value="ATP-grasp fold, A domain"/>
    <property type="match status" value="1"/>
</dbReference>